<keyword evidence="10 13" id="KW-0539">Nucleus</keyword>
<accession>A0A8C6T1M2</accession>
<evidence type="ECO:0000256" key="4">
    <source>
        <dbReference type="ARBA" id="ARBA00022771"/>
    </source>
</evidence>
<dbReference type="GO" id="GO:0001935">
    <property type="term" value="P:endothelial cell proliferation"/>
    <property type="evidence" value="ECO:0007669"/>
    <property type="project" value="UniProtKB-UniRule"/>
</dbReference>
<proteinExistence type="inferred from homology"/>
<keyword evidence="3" id="KW-0479">Metal-binding</keyword>
<dbReference type="GO" id="GO:0003700">
    <property type="term" value="F:DNA-binding transcription factor activity"/>
    <property type="evidence" value="ECO:0007669"/>
    <property type="project" value="UniProtKB-UniRule"/>
</dbReference>
<evidence type="ECO:0000256" key="1">
    <source>
        <dbReference type="ARBA" id="ARBA00004642"/>
    </source>
</evidence>
<dbReference type="InterPro" id="IPR006612">
    <property type="entry name" value="THAP_Znf"/>
</dbReference>
<sequence length="86" mass="9975">KVKCKSGLYGCLFTSQPYLSFHPFPTEERMRLLWVRAIRRDEGATFTVRRGCTYVCSLHFQDDDIYVTPKGRRRLKSGVIPSKFVG</sequence>
<dbReference type="Gene3D" id="6.20.210.20">
    <property type="entry name" value="THAP domain"/>
    <property type="match status" value="1"/>
</dbReference>
<organism evidence="15 16">
    <name type="scientific">Neogobius melanostomus</name>
    <name type="common">round goby</name>
    <dbReference type="NCBI Taxonomy" id="47308"/>
    <lineage>
        <taxon>Eukaryota</taxon>
        <taxon>Metazoa</taxon>
        <taxon>Chordata</taxon>
        <taxon>Craniata</taxon>
        <taxon>Vertebrata</taxon>
        <taxon>Euteleostomi</taxon>
        <taxon>Actinopterygii</taxon>
        <taxon>Neopterygii</taxon>
        <taxon>Teleostei</taxon>
        <taxon>Neoteleostei</taxon>
        <taxon>Acanthomorphata</taxon>
        <taxon>Gobiaria</taxon>
        <taxon>Gobiiformes</taxon>
        <taxon>Gobioidei</taxon>
        <taxon>Gobiidae</taxon>
        <taxon>Benthophilinae</taxon>
        <taxon>Neogobiini</taxon>
        <taxon>Neogobius</taxon>
    </lineage>
</organism>
<evidence type="ECO:0000313" key="15">
    <source>
        <dbReference type="Ensembl" id="ENSNMLP00000013270.1"/>
    </source>
</evidence>
<feature type="domain" description="THAP-type" evidence="14">
    <location>
        <begin position="1"/>
        <end position="84"/>
    </location>
</feature>
<dbReference type="InterPro" id="IPR026516">
    <property type="entry name" value="THAP1/10"/>
</dbReference>
<evidence type="ECO:0000256" key="9">
    <source>
        <dbReference type="ARBA" id="ARBA00023163"/>
    </source>
</evidence>
<comment type="similarity">
    <text evidence="2 13">Belongs to the THAP1 family.</text>
</comment>
<dbReference type="GO" id="GO:0008270">
    <property type="term" value="F:zinc ion binding"/>
    <property type="evidence" value="ECO:0007669"/>
    <property type="project" value="UniProtKB-KW"/>
</dbReference>
<dbReference type="GO" id="GO:0043565">
    <property type="term" value="F:sequence-specific DNA binding"/>
    <property type="evidence" value="ECO:0007669"/>
    <property type="project" value="UniProtKB-UniRule"/>
</dbReference>
<keyword evidence="16" id="KW-1185">Reference proteome</keyword>
<evidence type="ECO:0000256" key="13">
    <source>
        <dbReference type="RuleBase" id="RU369073"/>
    </source>
</evidence>
<dbReference type="SMART" id="SM00980">
    <property type="entry name" value="THAP"/>
    <property type="match status" value="1"/>
</dbReference>
<evidence type="ECO:0000256" key="10">
    <source>
        <dbReference type="ARBA" id="ARBA00023242"/>
    </source>
</evidence>
<dbReference type="SMART" id="SM00692">
    <property type="entry name" value="DM3"/>
    <property type="match status" value="1"/>
</dbReference>
<evidence type="ECO:0000256" key="7">
    <source>
        <dbReference type="ARBA" id="ARBA00023054"/>
    </source>
</evidence>
<dbReference type="SUPFAM" id="SSF57716">
    <property type="entry name" value="Glucocorticoid receptor-like (DNA-binding domain)"/>
    <property type="match status" value="1"/>
</dbReference>
<evidence type="ECO:0000256" key="8">
    <source>
        <dbReference type="ARBA" id="ARBA00023125"/>
    </source>
</evidence>
<dbReference type="InterPro" id="IPR038441">
    <property type="entry name" value="THAP_Znf_sf"/>
</dbReference>
<evidence type="ECO:0000256" key="2">
    <source>
        <dbReference type="ARBA" id="ARBA00006177"/>
    </source>
</evidence>
<protein>
    <recommendedName>
        <fullName evidence="13">THAP domain-containing protein 1</fullName>
    </recommendedName>
</protein>
<keyword evidence="8 12" id="KW-0238">DNA-binding</keyword>
<evidence type="ECO:0000313" key="16">
    <source>
        <dbReference type="Proteomes" id="UP000694523"/>
    </source>
</evidence>
<keyword evidence="9 13" id="KW-0804">Transcription</keyword>
<dbReference type="AlphaFoldDB" id="A0A8C6T1M2"/>
<evidence type="ECO:0000259" key="14">
    <source>
        <dbReference type="PROSITE" id="PS50950"/>
    </source>
</evidence>
<evidence type="ECO:0000256" key="11">
    <source>
        <dbReference type="ARBA" id="ARBA00023306"/>
    </source>
</evidence>
<evidence type="ECO:0000256" key="5">
    <source>
        <dbReference type="ARBA" id="ARBA00022833"/>
    </source>
</evidence>
<comment type="subcellular location">
    <subcellularLocation>
        <location evidence="1 13">Nucleus</location>
        <location evidence="1 13">Nucleoplasm</location>
    </subcellularLocation>
</comment>
<dbReference type="PANTHER" id="PTHR46600:SF1">
    <property type="entry name" value="THAP DOMAIN-CONTAINING PROTEIN 1"/>
    <property type="match status" value="1"/>
</dbReference>
<keyword evidence="5" id="KW-0862">Zinc</keyword>
<keyword evidence="11 13" id="KW-0131">Cell cycle</keyword>
<dbReference type="Ensembl" id="ENSNMLT00000014935.1">
    <property type="protein sequence ID" value="ENSNMLP00000013270.1"/>
    <property type="gene ID" value="ENSNMLG00000008904.1"/>
</dbReference>
<reference evidence="15" key="1">
    <citation type="submission" date="2025-08" db="UniProtKB">
        <authorList>
            <consortium name="Ensembl"/>
        </authorList>
    </citation>
    <scope>IDENTIFICATION</scope>
</reference>
<keyword evidence="7 13" id="KW-0175">Coiled coil</keyword>
<dbReference type="GO" id="GO:0005654">
    <property type="term" value="C:nucleoplasm"/>
    <property type="evidence" value="ECO:0007669"/>
    <property type="project" value="UniProtKB-SubCell"/>
</dbReference>
<comment type="function">
    <text evidence="13">DNA-binding transcription regulator that regulates endothelial cell proliferation and G1/S cell-cycle progression. Specifically binds the 5'-[AT]NTNN[GT]GGCA[AGT]-3' core DNA sequence and acts by modulating expression of pRB-E2F cell-cycle target genes.</text>
</comment>
<reference evidence="15" key="2">
    <citation type="submission" date="2025-09" db="UniProtKB">
        <authorList>
            <consortium name="Ensembl"/>
        </authorList>
    </citation>
    <scope>IDENTIFICATION</scope>
</reference>
<evidence type="ECO:0000256" key="6">
    <source>
        <dbReference type="ARBA" id="ARBA00023015"/>
    </source>
</evidence>
<dbReference type="Proteomes" id="UP000694523">
    <property type="component" value="Unplaced"/>
</dbReference>
<evidence type="ECO:0000256" key="3">
    <source>
        <dbReference type="ARBA" id="ARBA00022723"/>
    </source>
</evidence>
<dbReference type="PROSITE" id="PS50950">
    <property type="entry name" value="ZF_THAP"/>
    <property type="match status" value="1"/>
</dbReference>
<name>A0A8C6T1M2_9GOBI</name>
<keyword evidence="4 12" id="KW-0863">Zinc-finger</keyword>
<dbReference type="Pfam" id="PF05485">
    <property type="entry name" value="THAP"/>
    <property type="match status" value="1"/>
</dbReference>
<keyword evidence="6 13" id="KW-0805">Transcription regulation</keyword>
<dbReference type="PANTHER" id="PTHR46600">
    <property type="entry name" value="THAP DOMAIN-CONTAINING"/>
    <property type="match status" value="1"/>
</dbReference>
<evidence type="ECO:0000256" key="12">
    <source>
        <dbReference type="PROSITE-ProRule" id="PRU00309"/>
    </source>
</evidence>